<name>A0A841CYF3_PLAVE</name>
<feature type="transmembrane region" description="Helical" evidence="9">
    <location>
        <begin position="7"/>
        <end position="24"/>
    </location>
</feature>
<keyword evidence="9" id="KW-0812">Transmembrane</keyword>
<evidence type="ECO:0000313" key="11">
    <source>
        <dbReference type="EMBL" id="MBB5960975.1"/>
    </source>
</evidence>
<keyword evidence="7" id="KW-0067">ATP-binding</keyword>
<evidence type="ECO:0000256" key="1">
    <source>
        <dbReference type="ARBA" id="ARBA00000085"/>
    </source>
</evidence>
<keyword evidence="8" id="KW-0902">Two-component regulatory system</keyword>
<dbReference type="EC" id="2.7.13.3" evidence="2"/>
<comment type="catalytic activity">
    <reaction evidence="1">
        <text>ATP + protein L-histidine = ADP + protein N-phospho-L-histidine.</text>
        <dbReference type="EC" id="2.7.13.3"/>
    </reaction>
</comment>
<dbReference type="GO" id="GO:0016020">
    <property type="term" value="C:membrane"/>
    <property type="evidence" value="ECO:0007669"/>
    <property type="project" value="InterPro"/>
</dbReference>
<dbReference type="Proteomes" id="UP000562352">
    <property type="component" value="Unassembled WGS sequence"/>
</dbReference>
<feature type="transmembrane region" description="Helical" evidence="9">
    <location>
        <begin position="30"/>
        <end position="47"/>
    </location>
</feature>
<dbReference type="Pfam" id="PF07730">
    <property type="entry name" value="HisKA_3"/>
    <property type="match status" value="1"/>
</dbReference>
<keyword evidence="12" id="KW-1185">Reference proteome</keyword>
<dbReference type="InterPro" id="IPR011712">
    <property type="entry name" value="Sig_transdc_His_kin_sub3_dim/P"/>
</dbReference>
<dbReference type="GO" id="GO:0046983">
    <property type="term" value="F:protein dimerization activity"/>
    <property type="evidence" value="ECO:0007669"/>
    <property type="project" value="InterPro"/>
</dbReference>
<gene>
    <name evidence="11" type="ORF">FHS22_000213</name>
</gene>
<dbReference type="SUPFAM" id="SSF55874">
    <property type="entry name" value="ATPase domain of HSP90 chaperone/DNA topoisomerase II/histidine kinase"/>
    <property type="match status" value="1"/>
</dbReference>
<evidence type="ECO:0000256" key="2">
    <source>
        <dbReference type="ARBA" id="ARBA00012438"/>
    </source>
</evidence>
<feature type="domain" description="Signal transduction histidine kinase subgroup 3 dimerisation and phosphoacceptor" evidence="10">
    <location>
        <begin position="167"/>
        <end position="227"/>
    </location>
</feature>
<keyword evidence="4" id="KW-0808">Transferase</keyword>
<keyword evidence="5" id="KW-0547">Nucleotide-binding</keyword>
<dbReference type="PANTHER" id="PTHR24421:SF10">
    <property type="entry name" value="NITRATE_NITRITE SENSOR PROTEIN NARQ"/>
    <property type="match status" value="1"/>
</dbReference>
<dbReference type="InterPro" id="IPR036890">
    <property type="entry name" value="HATPase_C_sf"/>
</dbReference>
<dbReference type="GO" id="GO:0005524">
    <property type="term" value="F:ATP binding"/>
    <property type="evidence" value="ECO:0007669"/>
    <property type="project" value="UniProtKB-KW"/>
</dbReference>
<dbReference type="PANTHER" id="PTHR24421">
    <property type="entry name" value="NITRATE/NITRITE SENSOR PROTEIN NARX-RELATED"/>
    <property type="match status" value="1"/>
</dbReference>
<dbReference type="Gene3D" id="1.20.5.1930">
    <property type="match status" value="1"/>
</dbReference>
<evidence type="ECO:0000313" key="12">
    <source>
        <dbReference type="Proteomes" id="UP000562352"/>
    </source>
</evidence>
<evidence type="ECO:0000256" key="8">
    <source>
        <dbReference type="ARBA" id="ARBA00023012"/>
    </source>
</evidence>
<feature type="transmembrane region" description="Helical" evidence="9">
    <location>
        <begin position="118"/>
        <end position="136"/>
    </location>
</feature>
<evidence type="ECO:0000256" key="9">
    <source>
        <dbReference type="SAM" id="Phobius"/>
    </source>
</evidence>
<sequence>MRNLGRYLLPTVAVLVDTMLLAAARDGLPGWAAPLYALALVLVVVASRRRPEAAFAAVLASAALTGGAHLMMLWTSYRAGRAVVSRRGTAVVAGAALGGLALQLAARPTEPRMIPNVVFAYLVLVALPLLAGRYLAQHERLVAALDRHNRELRWKRELLAEQERLGERLRIARDMHDSLGRRLSLVTVQAAALEVSPLPAAQREAVRRLAGAARDAVDELHELVGTLCGAGGTAHGADGTPGCPPGAEAIGEVVAEFRAAGVPVAVRLRGEPLPLSAAAGQAAYRVVEEGLTNAAKHAPGLPVTVGLEWEADALLLSVANPLPASPGAGVPAAAVGAGDAADATDTGHGLSGHGLSGLGERVRPAGGLLHHGPSGGEFRLFAMLPADAGAVSGETAWDGGPPPITRVRTAALGLATAVMMFGLLPASVLVGVA</sequence>
<evidence type="ECO:0000256" key="6">
    <source>
        <dbReference type="ARBA" id="ARBA00022777"/>
    </source>
</evidence>
<keyword evidence="9" id="KW-1133">Transmembrane helix</keyword>
<proteinExistence type="predicted"/>
<keyword evidence="9" id="KW-0472">Membrane</keyword>
<dbReference type="Gene3D" id="3.30.565.10">
    <property type="entry name" value="Histidine kinase-like ATPase, C-terminal domain"/>
    <property type="match status" value="1"/>
</dbReference>
<keyword evidence="3" id="KW-0597">Phosphoprotein</keyword>
<dbReference type="InterPro" id="IPR050482">
    <property type="entry name" value="Sensor_HK_TwoCompSys"/>
</dbReference>
<comment type="caution">
    <text evidence="11">The sequence shown here is derived from an EMBL/GenBank/DDBJ whole genome shotgun (WGS) entry which is preliminary data.</text>
</comment>
<accession>A0A841CYF3</accession>
<dbReference type="EMBL" id="JACHJJ010000001">
    <property type="protein sequence ID" value="MBB5960975.1"/>
    <property type="molecule type" value="Genomic_DNA"/>
</dbReference>
<dbReference type="AlphaFoldDB" id="A0A841CYF3"/>
<evidence type="ECO:0000256" key="5">
    <source>
        <dbReference type="ARBA" id="ARBA00022741"/>
    </source>
</evidence>
<organism evidence="11 12">
    <name type="scientific">Planomonospora venezuelensis</name>
    <dbReference type="NCBI Taxonomy" id="1999"/>
    <lineage>
        <taxon>Bacteria</taxon>
        <taxon>Bacillati</taxon>
        <taxon>Actinomycetota</taxon>
        <taxon>Actinomycetes</taxon>
        <taxon>Streptosporangiales</taxon>
        <taxon>Streptosporangiaceae</taxon>
        <taxon>Planomonospora</taxon>
    </lineage>
</organism>
<dbReference type="GO" id="GO:0000155">
    <property type="term" value="F:phosphorelay sensor kinase activity"/>
    <property type="evidence" value="ECO:0007669"/>
    <property type="project" value="InterPro"/>
</dbReference>
<feature type="transmembrane region" description="Helical" evidence="9">
    <location>
        <begin position="410"/>
        <end position="432"/>
    </location>
</feature>
<dbReference type="RefSeq" id="WP_184937476.1">
    <property type="nucleotide sequence ID" value="NZ_BAAAWZ010000001.1"/>
</dbReference>
<evidence type="ECO:0000259" key="10">
    <source>
        <dbReference type="Pfam" id="PF07730"/>
    </source>
</evidence>
<evidence type="ECO:0000256" key="7">
    <source>
        <dbReference type="ARBA" id="ARBA00022840"/>
    </source>
</evidence>
<reference evidence="11 12" key="1">
    <citation type="submission" date="2020-08" db="EMBL/GenBank/DDBJ databases">
        <title>Genomic Encyclopedia of Type Strains, Phase III (KMG-III): the genomes of soil and plant-associated and newly described type strains.</title>
        <authorList>
            <person name="Whitman W."/>
        </authorList>
    </citation>
    <scope>NUCLEOTIDE SEQUENCE [LARGE SCALE GENOMIC DNA]</scope>
    <source>
        <strain evidence="11 12">CECT 3303</strain>
    </source>
</reference>
<evidence type="ECO:0000256" key="4">
    <source>
        <dbReference type="ARBA" id="ARBA00022679"/>
    </source>
</evidence>
<feature type="transmembrane region" description="Helical" evidence="9">
    <location>
        <begin position="89"/>
        <end position="106"/>
    </location>
</feature>
<evidence type="ECO:0000256" key="3">
    <source>
        <dbReference type="ARBA" id="ARBA00022553"/>
    </source>
</evidence>
<feature type="transmembrane region" description="Helical" evidence="9">
    <location>
        <begin position="54"/>
        <end position="77"/>
    </location>
</feature>
<keyword evidence="6 11" id="KW-0418">Kinase</keyword>
<protein>
    <recommendedName>
        <fullName evidence="2">histidine kinase</fullName>
        <ecNumber evidence="2">2.7.13.3</ecNumber>
    </recommendedName>
</protein>